<evidence type="ECO:0000256" key="3">
    <source>
        <dbReference type="ARBA" id="ARBA00019691"/>
    </source>
</evidence>
<dbReference type="GO" id="GO:0016592">
    <property type="term" value="C:mediator complex"/>
    <property type="evidence" value="ECO:0007669"/>
    <property type="project" value="UniProtKB-UniRule"/>
</dbReference>
<name>A0A2T0FJU2_9ASCO</name>
<comment type="subcellular location">
    <subcellularLocation>
        <location evidence="1 8">Nucleus</location>
    </subcellularLocation>
</comment>
<proteinExistence type="inferred from homology"/>
<comment type="function">
    <text evidence="8">Component of the Mediator complex, a coactivator involved in the regulated transcription of nearly all RNA polymerase II-dependent genes. Mediator functions as a bridge to convey information from gene-specific regulatory proteins to the basal RNA polymerase II transcription machinery. Mediator is recruited to promoters by direct interactions with regulatory proteins and serves as a scaffold for the assembly of a functional preinitiation complex with RNA polymerase II and the general transcription factors.</text>
</comment>
<dbReference type="RefSeq" id="XP_024665197.1">
    <property type="nucleotide sequence ID" value="XM_024809429.1"/>
</dbReference>
<dbReference type="PANTHER" id="PTHR13381">
    <property type="entry name" value="RNA POLYMERASE II HOLOENZYME COMPONENT SRB7"/>
    <property type="match status" value="1"/>
</dbReference>
<reference evidence="9 10" key="1">
    <citation type="submission" date="2017-04" db="EMBL/GenBank/DDBJ databases">
        <title>Genome sequencing of [Candida] sorbophila.</title>
        <authorList>
            <person name="Ahn J.O."/>
        </authorList>
    </citation>
    <scope>NUCLEOTIDE SEQUENCE [LARGE SCALE GENOMIC DNA]</scope>
    <source>
        <strain evidence="9 10">DS02</strain>
    </source>
</reference>
<dbReference type="SUPFAM" id="SSF140718">
    <property type="entry name" value="Mediator hinge subcomplex-like"/>
    <property type="match status" value="1"/>
</dbReference>
<dbReference type="PANTHER" id="PTHR13381:SF0">
    <property type="entry name" value="MEDIATOR OF RNA POLYMERASE II TRANSCRIPTION SUBUNIT 21"/>
    <property type="match status" value="1"/>
</dbReference>
<protein>
    <recommendedName>
        <fullName evidence="3 8">Mediator of RNA polymerase II transcription subunit 21</fullName>
    </recommendedName>
</protein>
<keyword evidence="5 8" id="KW-0010">Activator</keyword>
<evidence type="ECO:0000256" key="7">
    <source>
        <dbReference type="ARBA" id="ARBA00023242"/>
    </source>
</evidence>
<dbReference type="GO" id="GO:0003712">
    <property type="term" value="F:transcription coregulator activity"/>
    <property type="evidence" value="ECO:0007669"/>
    <property type="project" value="TreeGrafter"/>
</dbReference>
<sequence length="141" mass="16209">MSDRLSQLQTCFDQLVTQFFSSLNYINQHHEFVPADGQQPVSDTAHQALPKQQFTKDLEELAKDMAMKAKQIEVLIDSLPGIDTSEKLQMESLASLEEELLQVHQERQEAIDERRRLLGLCDDLILRITKDKVELELDENA</sequence>
<keyword evidence="4 8" id="KW-0805">Transcription regulation</keyword>
<dbReference type="InterPro" id="IPR037212">
    <property type="entry name" value="Med7/Med21-like"/>
</dbReference>
<evidence type="ECO:0000256" key="4">
    <source>
        <dbReference type="ARBA" id="ARBA00023015"/>
    </source>
</evidence>
<dbReference type="AlphaFoldDB" id="A0A2T0FJU2"/>
<keyword evidence="6 8" id="KW-0804">Transcription</keyword>
<dbReference type="GO" id="GO:0006357">
    <property type="term" value="P:regulation of transcription by RNA polymerase II"/>
    <property type="evidence" value="ECO:0007669"/>
    <property type="project" value="TreeGrafter"/>
</dbReference>
<dbReference type="OrthoDB" id="526653at2759"/>
<organism evidence="9 10">
    <name type="scientific">Wickerhamiella sorbophila</name>
    <dbReference type="NCBI Taxonomy" id="45607"/>
    <lineage>
        <taxon>Eukaryota</taxon>
        <taxon>Fungi</taxon>
        <taxon>Dikarya</taxon>
        <taxon>Ascomycota</taxon>
        <taxon>Saccharomycotina</taxon>
        <taxon>Dipodascomycetes</taxon>
        <taxon>Dipodascales</taxon>
        <taxon>Trichomonascaceae</taxon>
        <taxon>Wickerhamiella</taxon>
    </lineage>
</organism>
<dbReference type="Pfam" id="PF11221">
    <property type="entry name" value="Med21"/>
    <property type="match status" value="1"/>
</dbReference>
<evidence type="ECO:0000256" key="2">
    <source>
        <dbReference type="ARBA" id="ARBA00005770"/>
    </source>
</evidence>
<dbReference type="InterPro" id="IPR021384">
    <property type="entry name" value="Mediator_Med21"/>
</dbReference>
<evidence type="ECO:0000256" key="6">
    <source>
        <dbReference type="ARBA" id="ARBA00023163"/>
    </source>
</evidence>
<dbReference type="GeneID" id="36516620"/>
<evidence type="ECO:0000256" key="1">
    <source>
        <dbReference type="ARBA" id="ARBA00004123"/>
    </source>
</evidence>
<dbReference type="STRING" id="45607.A0A2T0FJU2"/>
<dbReference type="EMBL" id="NDIQ01000021">
    <property type="protein sequence ID" value="PRT55252.1"/>
    <property type="molecule type" value="Genomic_DNA"/>
</dbReference>
<comment type="similarity">
    <text evidence="2 8">Belongs to the Mediator complex subunit 21 family.</text>
</comment>
<comment type="caution">
    <text evidence="9">The sequence shown here is derived from an EMBL/GenBank/DDBJ whole genome shotgun (WGS) entry which is preliminary data.</text>
</comment>
<dbReference type="Proteomes" id="UP000238350">
    <property type="component" value="Unassembled WGS sequence"/>
</dbReference>
<accession>A0A2T0FJU2</accession>
<gene>
    <name evidence="9" type="ORF">B9G98_02872</name>
</gene>
<evidence type="ECO:0000313" key="10">
    <source>
        <dbReference type="Proteomes" id="UP000238350"/>
    </source>
</evidence>
<evidence type="ECO:0000313" key="9">
    <source>
        <dbReference type="EMBL" id="PRT55252.1"/>
    </source>
</evidence>
<keyword evidence="10" id="KW-1185">Reference proteome</keyword>
<evidence type="ECO:0000256" key="8">
    <source>
        <dbReference type="RuleBase" id="RU366036"/>
    </source>
</evidence>
<dbReference type="Gene3D" id="6.10.280.10">
    <property type="entry name" value="Mediator complex, subunit Med21"/>
    <property type="match status" value="1"/>
</dbReference>
<keyword evidence="7 8" id="KW-0539">Nucleus</keyword>
<comment type="subunit">
    <text evidence="8">Component of the Mediator complex.</text>
</comment>
<evidence type="ECO:0000256" key="5">
    <source>
        <dbReference type="ARBA" id="ARBA00023159"/>
    </source>
</evidence>